<dbReference type="PANTHER" id="PTHR13018:SF96">
    <property type="entry name" value="OS05G0393800 PROTEIN"/>
    <property type="match status" value="1"/>
</dbReference>
<dbReference type="AlphaFoldDB" id="A0AAW1KVU5"/>
<feature type="transmembrane region" description="Helical" evidence="10">
    <location>
        <begin position="12"/>
        <end position="30"/>
    </location>
</feature>
<evidence type="ECO:0000256" key="8">
    <source>
        <dbReference type="ARBA" id="ARBA00023136"/>
    </source>
</evidence>
<name>A0AAW1KVU5_SAPOF</name>
<dbReference type="Proteomes" id="UP001443914">
    <property type="component" value="Unassembled WGS sequence"/>
</dbReference>
<comment type="subcellular location">
    <subcellularLocation>
        <location evidence="1">Membrane</location>
        <topology evidence="1">Multi-pass membrane protein</topology>
    </subcellularLocation>
</comment>
<evidence type="ECO:0000256" key="10">
    <source>
        <dbReference type="SAM" id="Phobius"/>
    </source>
</evidence>
<feature type="transmembrane region" description="Helical" evidence="10">
    <location>
        <begin position="629"/>
        <end position="650"/>
    </location>
</feature>
<dbReference type="InterPro" id="IPR003864">
    <property type="entry name" value="CSC1/OSCA1-like_7TM"/>
</dbReference>
<evidence type="ECO:0000256" key="6">
    <source>
        <dbReference type="ARBA" id="ARBA00022989"/>
    </source>
</evidence>
<keyword evidence="3" id="KW-0813">Transport</keyword>
<evidence type="ECO:0000256" key="9">
    <source>
        <dbReference type="ARBA" id="ARBA00023303"/>
    </source>
</evidence>
<evidence type="ECO:0000256" key="5">
    <source>
        <dbReference type="ARBA" id="ARBA00022837"/>
    </source>
</evidence>
<evidence type="ECO:0000313" key="15">
    <source>
        <dbReference type="Proteomes" id="UP001443914"/>
    </source>
</evidence>
<keyword evidence="8 10" id="KW-0472">Membrane</keyword>
<evidence type="ECO:0000256" key="3">
    <source>
        <dbReference type="ARBA" id="ARBA00022448"/>
    </source>
</evidence>
<feature type="transmembrane region" description="Helical" evidence="10">
    <location>
        <begin position="156"/>
        <end position="175"/>
    </location>
</feature>
<dbReference type="EMBL" id="JBDFQZ010000005">
    <property type="protein sequence ID" value="KAK9724254.1"/>
    <property type="molecule type" value="Genomic_DNA"/>
</dbReference>
<evidence type="ECO:0000259" key="12">
    <source>
        <dbReference type="Pfam" id="PF13967"/>
    </source>
</evidence>
<organism evidence="14 15">
    <name type="scientific">Saponaria officinalis</name>
    <name type="common">Common soapwort</name>
    <name type="synonym">Lychnis saponaria</name>
    <dbReference type="NCBI Taxonomy" id="3572"/>
    <lineage>
        <taxon>Eukaryota</taxon>
        <taxon>Viridiplantae</taxon>
        <taxon>Streptophyta</taxon>
        <taxon>Embryophyta</taxon>
        <taxon>Tracheophyta</taxon>
        <taxon>Spermatophyta</taxon>
        <taxon>Magnoliopsida</taxon>
        <taxon>eudicotyledons</taxon>
        <taxon>Gunneridae</taxon>
        <taxon>Pentapetalae</taxon>
        <taxon>Caryophyllales</taxon>
        <taxon>Caryophyllaceae</taxon>
        <taxon>Caryophylleae</taxon>
        <taxon>Saponaria</taxon>
    </lineage>
</organism>
<feature type="transmembrane region" description="Helical" evidence="10">
    <location>
        <begin position="374"/>
        <end position="398"/>
    </location>
</feature>
<dbReference type="InterPro" id="IPR045122">
    <property type="entry name" value="Csc1-like"/>
</dbReference>
<comment type="similarity">
    <text evidence="2">Belongs to the CSC1 (TC 1.A.17) family.</text>
</comment>
<evidence type="ECO:0000256" key="1">
    <source>
        <dbReference type="ARBA" id="ARBA00004141"/>
    </source>
</evidence>
<feature type="transmembrane region" description="Helical" evidence="10">
    <location>
        <begin position="573"/>
        <end position="603"/>
    </location>
</feature>
<evidence type="ECO:0000256" key="2">
    <source>
        <dbReference type="ARBA" id="ARBA00007779"/>
    </source>
</evidence>
<feature type="transmembrane region" description="Helical" evidence="10">
    <location>
        <begin position="466"/>
        <end position="485"/>
    </location>
</feature>
<evidence type="ECO:0000256" key="4">
    <source>
        <dbReference type="ARBA" id="ARBA00022692"/>
    </source>
</evidence>
<evidence type="ECO:0000259" key="11">
    <source>
        <dbReference type="Pfam" id="PF02714"/>
    </source>
</evidence>
<proteinExistence type="inferred from homology"/>
<keyword evidence="4 10" id="KW-0812">Transmembrane</keyword>
<comment type="caution">
    <text evidence="14">The sequence shown here is derived from an EMBL/GenBank/DDBJ whole genome shotgun (WGS) entry which is preliminary data.</text>
</comment>
<keyword evidence="7" id="KW-0406">Ion transport</keyword>
<keyword evidence="15" id="KW-1185">Reference proteome</keyword>
<protein>
    <recommendedName>
        <fullName evidence="16">CSC1-like protein At4g02900</fullName>
    </recommendedName>
</protein>
<dbReference type="GO" id="GO:0005227">
    <property type="term" value="F:calcium-activated cation channel activity"/>
    <property type="evidence" value="ECO:0007669"/>
    <property type="project" value="InterPro"/>
</dbReference>
<feature type="domain" description="CSC1/OSCA1-like cytosolic" evidence="13">
    <location>
        <begin position="198"/>
        <end position="361"/>
    </location>
</feature>
<evidence type="ECO:0000256" key="7">
    <source>
        <dbReference type="ARBA" id="ARBA00023065"/>
    </source>
</evidence>
<evidence type="ECO:0008006" key="16">
    <source>
        <dbReference type="Google" id="ProtNLM"/>
    </source>
</evidence>
<dbReference type="InterPro" id="IPR027815">
    <property type="entry name" value="CSC1/OSCA1-like_cyt"/>
</dbReference>
<feature type="transmembrane region" description="Helical" evidence="10">
    <location>
        <begin position="101"/>
        <end position="121"/>
    </location>
</feature>
<feature type="domain" description="CSC1/OSCA1-like N-terminal transmembrane" evidence="12">
    <location>
        <begin position="7"/>
        <end position="177"/>
    </location>
</feature>
<dbReference type="Pfam" id="PF02714">
    <property type="entry name" value="RSN1_7TM"/>
    <property type="match status" value="1"/>
</dbReference>
<evidence type="ECO:0000313" key="14">
    <source>
        <dbReference type="EMBL" id="KAK9724254.1"/>
    </source>
</evidence>
<evidence type="ECO:0000259" key="13">
    <source>
        <dbReference type="Pfam" id="PF14703"/>
    </source>
</evidence>
<feature type="transmembrane region" description="Helical" evidence="10">
    <location>
        <begin position="426"/>
        <end position="445"/>
    </location>
</feature>
<gene>
    <name evidence="14" type="ORF">RND81_05G058700</name>
</gene>
<accession>A0AAW1KVU5</accession>
<dbReference type="Pfam" id="PF13967">
    <property type="entry name" value="RSN1_TM"/>
    <property type="match status" value="1"/>
</dbReference>
<keyword evidence="5" id="KW-0106">Calcium</keyword>
<keyword evidence="9" id="KW-0407">Ion channel</keyword>
<sequence length="763" mass="87549">MADLYDIGVSAIINLLSALAFLIAFAILRLQPVNDRVYFPKWYLKGLRASPIRPKGSLTKFVNLDFRTYLRFLNWMPEALKMPEPELIEHAGVDSVVYIRIYLLGLKIFIPIMALAFAVLVPVNWTGKMLDNAQYVSFNSIDKLSISNIPQGSNRFWAHIFVAYASTLWTCYMLYKEYEIVTAMRLEFIAVADRRPDQFSVLVRNVPPDPDESVNGHVEHFFRVNHPDHYLLHQVVYNANKLADLVEKKKSMKNWLIYYQNMEYERRPSRKPTIKAGFWGLWGARVDAIDYYTKEIEKLTEQEAAEREKVISDPEAILPAAFVSFRSRWGAAVCAQTQQTSNPTLWLTEWAPEPSDVYWNNLAIPYVEHNIRKLFMSVALFFLIFFFMVPITFVQSIANIDGLEKAFPFMKNLIEQGRVRSFVKGYLPGIILKIFLLCIPMVVMLMSKIEGFTSFSYLERRSAAKYYLFILVNVFLGNIIAGTAFQQLSHFLHKSATDIPRIIGESIPMKATFFITYIMIDGWAGVAAEVLRIVPLLLFHIKNAVLVKTEQDREEAMDPGFLDFAAYEPRIQLYFFLGLVYCVVTPILLPFIIVFFAFAYLVFRHQIINVYDRKYESGAAFWPDVHRRILVALVISHFSLLGLLSAKLSIKSIKATIPLLLALPILTIWFHTICKGRFESAFKKFPLQDAMMKDTLERATDPTLDLRSYLRDAYLHPIFKGGEVYAPPPSDEEEGFPLVATKRSQRSSRVTSLAGSDVCVQLV</sequence>
<reference evidence="14" key="1">
    <citation type="submission" date="2024-03" db="EMBL/GenBank/DDBJ databases">
        <title>WGS assembly of Saponaria officinalis var. Norfolk2.</title>
        <authorList>
            <person name="Jenkins J."/>
            <person name="Shu S."/>
            <person name="Grimwood J."/>
            <person name="Barry K."/>
            <person name="Goodstein D."/>
            <person name="Schmutz J."/>
            <person name="Leebens-Mack J."/>
            <person name="Osbourn A."/>
        </authorList>
    </citation>
    <scope>NUCLEOTIDE SEQUENCE [LARGE SCALE GENOMIC DNA]</scope>
    <source>
        <strain evidence="14">JIC</strain>
    </source>
</reference>
<dbReference type="InterPro" id="IPR032880">
    <property type="entry name" value="CSC1/OSCA1-like_N"/>
</dbReference>
<dbReference type="GO" id="GO:0005886">
    <property type="term" value="C:plasma membrane"/>
    <property type="evidence" value="ECO:0007669"/>
    <property type="project" value="TreeGrafter"/>
</dbReference>
<feature type="domain" description="CSC1/OSCA1-like 7TM region" evidence="11">
    <location>
        <begin position="372"/>
        <end position="644"/>
    </location>
</feature>
<dbReference type="Pfam" id="PF14703">
    <property type="entry name" value="PHM7_cyt"/>
    <property type="match status" value="1"/>
</dbReference>
<keyword evidence="6 10" id="KW-1133">Transmembrane helix</keyword>
<feature type="transmembrane region" description="Helical" evidence="10">
    <location>
        <begin position="656"/>
        <end position="674"/>
    </location>
</feature>
<dbReference type="PANTHER" id="PTHR13018">
    <property type="entry name" value="PROBABLE MEMBRANE PROTEIN DUF221-RELATED"/>
    <property type="match status" value="1"/>
</dbReference>